<protein>
    <submittedName>
        <fullName evidence="1">Uncharacterized protein</fullName>
    </submittedName>
</protein>
<gene>
    <name evidence="1" type="ORF">XthCFBP4691_12850</name>
</gene>
<comment type="caution">
    <text evidence="1">The sequence shown here is derived from an EMBL/GenBank/DDBJ whole genome shotgun (WGS) entry which is preliminary data.</text>
</comment>
<reference evidence="1 2" key="1">
    <citation type="submission" date="2016-08" db="EMBL/GenBank/DDBJ databases">
        <title>Evolution of the type three secretion system and type three effector repertoires in Xanthomonas.</title>
        <authorList>
            <person name="Merda D."/>
            <person name="Briand M."/>
            <person name="Bosis E."/>
            <person name="Rousseau C."/>
            <person name="Portier P."/>
            <person name="Jacques M.-A."/>
            <person name="Fischer-Le Saux M."/>
        </authorList>
    </citation>
    <scope>NUCLEOTIDE SEQUENCE [LARGE SCALE GENOMIC DNA]</scope>
    <source>
        <strain evidence="1 2">CFBP 4691</strain>
    </source>
</reference>
<keyword evidence="2" id="KW-1185">Reference proteome</keyword>
<name>A0A2S6ZDI6_9XANT</name>
<organism evidence="1 2">
    <name type="scientific">Xanthomonas theicola</name>
    <dbReference type="NCBI Taxonomy" id="56464"/>
    <lineage>
        <taxon>Bacteria</taxon>
        <taxon>Pseudomonadati</taxon>
        <taxon>Pseudomonadota</taxon>
        <taxon>Gammaproteobacteria</taxon>
        <taxon>Lysobacterales</taxon>
        <taxon>Lysobacteraceae</taxon>
        <taxon>Xanthomonas</taxon>
    </lineage>
</organism>
<dbReference type="AlphaFoldDB" id="A0A2S6ZDI6"/>
<sequence length="105" mass="11637">MVHFSPRLEASTMGQVLHGSAATTEAIGRAMQQGQESLRALSKRDGIHRKTVAKLAPRCIAACSASRSPLCWRLDSRSRPANKRIIARPRLSFFGLFTMPKKRGF</sequence>
<dbReference type="EMBL" id="MIGX01000062">
    <property type="protein sequence ID" value="PPT90337.1"/>
    <property type="molecule type" value="Genomic_DNA"/>
</dbReference>
<dbReference type="Proteomes" id="UP000239898">
    <property type="component" value="Unassembled WGS sequence"/>
</dbReference>
<proteinExistence type="predicted"/>
<accession>A0A2S6ZDI6</accession>
<evidence type="ECO:0000313" key="2">
    <source>
        <dbReference type="Proteomes" id="UP000239898"/>
    </source>
</evidence>
<evidence type="ECO:0000313" key="1">
    <source>
        <dbReference type="EMBL" id="PPT90337.1"/>
    </source>
</evidence>